<dbReference type="PANTHER" id="PTHR44227:SF3">
    <property type="entry name" value="PROTEIN O-MANNOSYL-TRANSFERASE TMTC4"/>
    <property type="match status" value="1"/>
</dbReference>
<keyword evidence="2 3" id="KW-0802">TPR repeat</keyword>
<feature type="transmembrane region" description="Helical" evidence="4">
    <location>
        <begin position="7"/>
        <end position="27"/>
    </location>
</feature>
<organism evidence="5 6">
    <name type="scientific">Desulfacinum hydrothermale DSM 13146</name>
    <dbReference type="NCBI Taxonomy" id="1121390"/>
    <lineage>
        <taxon>Bacteria</taxon>
        <taxon>Pseudomonadati</taxon>
        <taxon>Thermodesulfobacteriota</taxon>
        <taxon>Syntrophobacteria</taxon>
        <taxon>Syntrophobacterales</taxon>
        <taxon>Syntrophobacteraceae</taxon>
        <taxon>Desulfacinum</taxon>
    </lineage>
</organism>
<feature type="transmembrane region" description="Helical" evidence="4">
    <location>
        <begin position="89"/>
        <end position="111"/>
    </location>
</feature>
<keyword evidence="1" id="KW-0677">Repeat</keyword>
<evidence type="ECO:0000313" key="5">
    <source>
        <dbReference type="EMBL" id="SMC19533.1"/>
    </source>
</evidence>
<feature type="transmembrane region" description="Helical" evidence="4">
    <location>
        <begin position="187"/>
        <end position="202"/>
    </location>
</feature>
<dbReference type="InterPro" id="IPR019734">
    <property type="entry name" value="TPR_rpt"/>
</dbReference>
<dbReference type="PANTHER" id="PTHR44227">
    <property type="match status" value="1"/>
</dbReference>
<evidence type="ECO:0000256" key="3">
    <source>
        <dbReference type="PROSITE-ProRule" id="PRU00339"/>
    </source>
</evidence>
<proteinExistence type="predicted"/>
<dbReference type="Gene3D" id="1.25.40.10">
    <property type="entry name" value="Tetratricopeptide repeat domain"/>
    <property type="match status" value="2"/>
</dbReference>
<reference evidence="5 6" key="1">
    <citation type="submission" date="2017-04" db="EMBL/GenBank/DDBJ databases">
        <authorList>
            <person name="Afonso C.L."/>
            <person name="Miller P.J."/>
            <person name="Scott M.A."/>
            <person name="Spackman E."/>
            <person name="Goraichik I."/>
            <person name="Dimitrov K.M."/>
            <person name="Suarez D.L."/>
            <person name="Swayne D.E."/>
        </authorList>
    </citation>
    <scope>NUCLEOTIDE SEQUENCE [LARGE SCALE GENOMIC DNA]</scope>
    <source>
        <strain evidence="5 6">DSM 13146</strain>
    </source>
</reference>
<feature type="transmembrane region" description="Helical" evidence="4">
    <location>
        <begin position="244"/>
        <end position="266"/>
    </location>
</feature>
<protein>
    <submittedName>
        <fullName evidence="5">TPR repeat-containing protein</fullName>
    </submittedName>
</protein>
<name>A0A1W1X6U0_9BACT</name>
<evidence type="ECO:0000313" key="6">
    <source>
        <dbReference type="Proteomes" id="UP000192783"/>
    </source>
</evidence>
<dbReference type="Pfam" id="PF14559">
    <property type="entry name" value="TPR_19"/>
    <property type="match status" value="1"/>
</dbReference>
<evidence type="ECO:0000256" key="1">
    <source>
        <dbReference type="ARBA" id="ARBA00022737"/>
    </source>
</evidence>
<gene>
    <name evidence="5" type="ORF">SAMN02746041_00700</name>
</gene>
<sequence length="803" mass="91372">MYPKNSYMLRIAIIFVIGSALVVSAYINTFKSPPVLDDYHTFVREPSTHVTSFDLEHIERLARSKFGLFRFIPMLTFGFDFFWGKGSLAAFHITNMVIHIFCWIACFFLVFQLDSLVRSKQPVKASDFLMFSAAVASVWALHPAQTSAVTYLVQRMASLQTLFYILAVAFFVGGRAAFERGKRVKPLALWVACFMCSVGAFFSKENSAMLPFMLLAVEIWFFQPDLPGRLLRKWLSSLRSIRAIFCYTILLSALVWIFLSVINHFAQGYSGRHFTMGQRLLTESRIVMHYIFAILVPNPNFLSLEHDVKLSTSLLSPPTTLFSLIALSGLIYFALVYRRRYPLITFGILWFLLNLTIESTIVPLELIFDHRMYLPSVGLILAVLEGVRLVGNRFCVSLPRDQRQKLAWSSLAIVCSLLSLLTFYRNEDWKDIVSINKDAVQKAPNNPRAHSNYSLALKRAGRYQEALDEAYKAIELGQDGFEEHVVATTSIVSVYMEQESWGRAIAEGERLLEEKPSRFDATSLPILYLKLAECHRMVGNLPQCYHYIVKATHILQQFPSRLSTDKRWVYVVMNSLLSDAEKENVDLDGDGSPDPGMLSRGEWIARKLYELGDYEAALRYAQMLPGSPVAEDVIQNISLFRERTQEQSEEWSFAKKYLLRPWNVSSISLATAYAIRKYKVLRPLRAVGEKLLDRDGLVDDENPDTHLLRGWFAFEEGRYEAAVAEAKKSLELTPQYAKAWIALGFFEQAAGRAQEALTAFRQTLELYPGYPKRRVLKELMAKLESEIPAGPTGNSSTQHASLM</sequence>
<feature type="repeat" description="TPR" evidence="3">
    <location>
        <begin position="703"/>
        <end position="736"/>
    </location>
</feature>
<feature type="repeat" description="TPR" evidence="3">
    <location>
        <begin position="737"/>
        <end position="770"/>
    </location>
</feature>
<keyword evidence="4" id="KW-0472">Membrane</keyword>
<dbReference type="SMART" id="SM00028">
    <property type="entry name" value="TPR"/>
    <property type="match status" value="4"/>
</dbReference>
<feature type="transmembrane region" description="Helical" evidence="4">
    <location>
        <begin position="123"/>
        <end position="141"/>
    </location>
</feature>
<evidence type="ECO:0000256" key="2">
    <source>
        <dbReference type="ARBA" id="ARBA00022803"/>
    </source>
</evidence>
<dbReference type="InterPro" id="IPR052346">
    <property type="entry name" value="O-mannosyl-transferase_TMTC"/>
</dbReference>
<dbReference type="Proteomes" id="UP000192783">
    <property type="component" value="Unassembled WGS sequence"/>
</dbReference>
<evidence type="ECO:0000256" key="4">
    <source>
        <dbReference type="SAM" id="Phobius"/>
    </source>
</evidence>
<feature type="transmembrane region" description="Helical" evidence="4">
    <location>
        <begin position="314"/>
        <end position="335"/>
    </location>
</feature>
<feature type="transmembrane region" description="Helical" evidence="4">
    <location>
        <begin position="161"/>
        <end position="178"/>
    </location>
</feature>
<keyword evidence="6" id="KW-1185">Reference proteome</keyword>
<dbReference type="InterPro" id="IPR011990">
    <property type="entry name" value="TPR-like_helical_dom_sf"/>
</dbReference>
<dbReference type="STRING" id="1121390.SAMN02746041_00700"/>
<feature type="transmembrane region" description="Helical" evidence="4">
    <location>
        <begin position="341"/>
        <end position="361"/>
    </location>
</feature>
<feature type="transmembrane region" description="Helical" evidence="4">
    <location>
        <begin position="373"/>
        <end position="391"/>
    </location>
</feature>
<accession>A0A1W1X6U0</accession>
<dbReference type="OrthoDB" id="9778850at2"/>
<feature type="transmembrane region" description="Helical" evidence="4">
    <location>
        <begin position="406"/>
        <end position="424"/>
    </location>
</feature>
<keyword evidence="4" id="KW-0812">Transmembrane</keyword>
<dbReference type="SUPFAM" id="SSF48452">
    <property type="entry name" value="TPR-like"/>
    <property type="match status" value="1"/>
</dbReference>
<feature type="transmembrane region" description="Helical" evidence="4">
    <location>
        <begin position="286"/>
        <end position="302"/>
    </location>
</feature>
<dbReference type="PROSITE" id="PS50005">
    <property type="entry name" value="TPR"/>
    <property type="match status" value="2"/>
</dbReference>
<keyword evidence="4" id="KW-1133">Transmembrane helix</keyword>
<dbReference type="AlphaFoldDB" id="A0A1W1X6U0"/>
<dbReference type="Pfam" id="PF13432">
    <property type="entry name" value="TPR_16"/>
    <property type="match status" value="1"/>
</dbReference>
<dbReference type="EMBL" id="FWXF01000002">
    <property type="protein sequence ID" value="SMC19533.1"/>
    <property type="molecule type" value="Genomic_DNA"/>
</dbReference>